<dbReference type="Gene3D" id="3.40.640.10">
    <property type="entry name" value="Type I PLP-dependent aspartate aminotransferase-like (Major domain)"/>
    <property type="match status" value="1"/>
</dbReference>
<dbReference type="InterPro" id="IPR015421">
    <property type="entry name" value="PyrdxlP-dep_Trfase_major"/>
</dbReference>
<evidence type="ECO:0000256" key="2">
    <source>
        <dbReference type="ARBA" id="ARBA00022898"/>
    </source>
</evidence>
<keyword evidence="2" id="KW-0663">Pyridoxal phosphate</keyword>
<dbReference type="Pfam" id="PF00155">
    <property type="entry name" value="Aminotran_1_2"/>
    <property type="match status" value="1"/>
</dbReference>
<dbReference type="KEGG" id="gbr:Gbro_3097"/>
<reference evidence="5 6" key="2">
    <citation type="journal article" date="2010" name="Stand. Genomic Sci.">
        <title>Complete genome sequence of Gordonia bronchialis type strain (3410).</title>
        <authorList>
            <person name="Ivanova N."/>
            <person name="Sikorski J."/>
            <person name="Jando M."/>
            <person name="Lapidus A."/>
            <person name="Nolan M."/>
            <person name="Lucas S."/>
            <person name="Del Rio T.G."/>
            <person name="Tice H."/>
            <person name="Copeland A."/>
            <person name="Cheng J.F."/>
            <person name="Chen F."/>
            <person name="Bruce D."/>
            <person name="Goodwin L."/>
            <person name="Pitluck S."/>
            <person name="Mavromatis K."/>
            <person name="Ovchinnikova G."/>
            <person name="Pati A."/>
            <person name="Chen A."/>
            <person name="Palaniappan K."/>
            <person name="Land M."/>
            <person name="Hauser L."/>
            <person name="Chang Y.J."/>
            <person name="Jeffries C.D."/>
            <person name="Chain P."/>
            <person name="Saunders E."/>
            <person name="Han C."/>
            <person name="Detter J.C."/>
            <person name="Brettin T."/>
            <person name="Rohde M."/>
            <person name="Goker M."/>
            <person name="Bristow J."/>
            <person name="Eisen J.A."/>
            <person name="Markowitz V."/>
            <person name="Hugenholtz P."/>
            <person name="Klenk H.P."/>
            <person name="Kyrpides N.C."/>
        </authorList>
    </citation>
    <scope>NUCLEOTIDE SEQUENCE [LARGE SCALE GENOMIC DNA]</scope>
    <source>
        <strain evidence="6">ATCC 25592 / DSM 43247 / BCRC 13721 / JCM 3198 / KCTC 3076 / NBRC 16047 / NCTC 10667</strain>
    </source>
</reference>
<keyword evidence="3 5" id="KW-0032">Aminotransferase</keyword>
<dbReference type="GO" id="GO:0030170">
    <property type="term" value="F:pyridoxal phosphate binding"/>
    <property type="evidence" value="ECO:0007669"/>
    <property type="project" value="InterPro"/>
</dbReference>
<dbReference type="AlphaFoldDB" id="D0LB10"/>
<dbReference type="InterPro" id="IPR015424">
    <property type="entry name" value="PyrdxlP-dep_Trfase"/>
</dbReference>
<sequence>MSSDMTSGLNRAATDATGGLYALDRHGDRDARPGLVDFAVNVRGVPPEFVIEAVRARLGDLARYPSHDDESQAVATVASAHARPVEEVLLLAGAADGFEMLPRLRPRHAALIQPSFTEPELVLRAAGIPVTQVVLPAPYQLADAEVPDDADLLVVGNPTNPTSVLHPVSAIAALRRPGRLIVVDEAFADLTLGPDGTREPASLARHRWPDVIVIRSVTKTFGLAGLRAGYLLAAPEVIARLSAGRRPWPLATPALAALVACAGERGERYCAEQARAVESERARMCDELERAGFGVLAEPRAPFVLVSADDALPLKQRLADHGFAVRSCANFVGLGPDHLRLAVRPIDQVVALTTAITSIRQTQ</sequence>
<proteinExistence type="inferred from homology"/>
<dbReference type="CDD" id="cd00609">
    <property type="entry name" value="AAT_like"/>
    <property type="match status" value="1"/>
</dbReference>
<dbReference type="EC" id="2.6.1.-" evidence="3"/>
<dbReference type="HOGENOM" id="CLU_017584_3_2_11"/>
<feature type="domain" description="Aminotransferase class I/classII large" evidence="4">
    <location>
        <begin position="46"/>
        <end position="343"/>
    </location>
</feature>
<dbReference type="Gene3D" id="3.90.1150.10">
    <property type="entry name" value="Aspartate Aminotransferase, domain 1"/>
    <property type="match status" value="1"/>
</dbReference>
<dbReference type="GO" id="GO:0008483">
    <property type="term" value="F:transaminase activity"/>
    <property type="evidence" value="ECO:0007669"/>
    <property type="project" value="UniProtKB-KW"/>
</dbReference>
<dbReference type="STRING" id="526226.Gbro_3097"/>
<dbReference type="PANTHER" id="PTHR42885:SF1">
    <property type="entry name" value="THREONINE-PHOSPHATE DECARBOXYLASE"/>
    <property type="match status" value="1"/>
</dbReference>
<keyword evidence="3" id="KW-0808">Transferase</keyword>
<evidence type="ECO:0000313" key="6">
    <source>
        <dbReference type="Proteomes" id="UP000001219"/>
    </source>
</evidence>
<evidence type="ECO:0000259" key="4">
    <source>
        <dbReference type="Pfam" id="PF00155"/>
    </source>
</evidence>
<dbReference type="EMBL" id="CP001802">
    <property type="protein sequence ID" value="ACY22303.1"/>
    <property type="molecule type" value="Genomic_DNA"/>
</dbReference>
<comment type="cofactor">
    <cofactor evidence="1 3">
        <name>pyridoxal 5'-phosphate</name>
        <dbReference type="ChEBI" id="CHEBI:597326"/>
    </cofactor>
</comment>
<dbReference type="InterPro" id="IPR004839">
    <property type="entry name" value="Aminotransferase_I/II_large"/>
</dbReference>
<dbReference type="eggNOG" id="COG0079">
    <property type="taxonomic scope" value="Bacteria"/>
</dbReference>
<protein>
    <recommendedName>
        <fullName evidence="3">Aminotransferase</fullName>
        <ecNumber evidence="3">2.6.1.-</ecNumber>
    </recommendedName>
</protein>
<comment type="similarity">
    <text evidence="3">Belongs to the class-I pyridoxal-phosphate-dependent aminotransferase family.</text>
</comment>
<dbReference type="NCBIfam" id="NF005915">
    <property type="entry name" value="PRK07908.1"/>
    <property type="match status" value="1"/>
</dbReference>
<organism evidence="5 6">
    <name type="scientific">Gordonia bronchialis (strain ATCC 25592 / DSM 43247 / BCRC 13721 / JCM 3198 / KCTC 3076 / NBRC 16047 / NCTC 10667)</name>
    <name type="common">Rhodococcus bronchialis</name>
    <dbReference type="NCBI Taxonomy" id="526226"/>
    <lineage>
        <taxon>Bacteria</taxon>
        <taxon>Bacillati</taxon>
        <taxon>Actinomycetota</taxon>
        <taxon>Actinomycetes</taxon>
        <taxon>Mycobacteriales</taxon>
        <taxon>Gordoniaceae</taxon>
        <taxon>Gordonia</taxon>
    </lineage>
</organism>
<dbReference type="InterPro" id="IPR004838">
    <property type="entry name" value="NHTrfase_class1_PyrdxlP-BS"/>
</dbReference>
<dbReference type="InterPro" id="IPR015422">
    <property type="entry name" value="PyrdxlP-dep_Trfase_small"/>
</dbReference>
<name>D0LB10_GORB4</name>
<dbReference type="PANTHER" id="PTHR42885">
    <property type="entry name" value="HISTIDINOL-PHOSPHATE AMINOTRANSFERASE-RELATED"/>
    <property type="match status" value="1"/>
</dbReference>
<gene>
    <name evidence="5" type="ordered locus">Gbro_3097</name>
</gene>
<dbReference type="SUPFAM" id="SSF53383">
    <property type="entry name" value="PLP-dependent transferases"/>
    <property type="match status" value="1"/>
</dbReference>
<keyword evidence="6" id="KW-1185">Reference proteome</keyword>
<evidence type="ECO:0000256" key="3">
    <source>
        <dbReference type="RuleBase" id="RU000481"/>
    </source>
</evidence>
<dbReference type="Proteomes" id="UP000001219">
    <property type="component" value="Chromosome"/>
</dbReference>
<evidence type="ECO:0000256" key="1">
    <source>
        <dbReference type="ARBA" id="ARBA00001933"/>
    </source>
</evidence>
<reference evidence="6" key="1">
    <citation type="submission" date="2009-10" db="EMBL/GenBank/DDBJ databases">
        <title>The complete chromosome of Gordonia bronchialis DSM 43247.</title>
        <authorList>
            <consortium name="US DOE Joint Genome Institute (JGI-PGF)"/>
            <person name="Lucas S."/>
            <person name="Copeland A."/>
            <person name="Lapidus A."/>
            <person name="Glavina del Rio T."/>
            <person name="Dalin E."/>
            <person name="Tice H."/>
            <person name="Bruce D."/>
            <person name="Goodwin L."/>
            <person name="Pitluck S."/>
            <person name="Kyrpides N."/>
            <person name="Mavromatis K."/>
            <person name="Ivanova N."/>
            <person name="Ovchinnikova G."/>
            <person name="Saunders E."/>
            <person name="Brettin T."/>
            <person name="Detter J.C."/>
            <person name="Han C."/>
            <person name="Larimer F."/>
            <person name="Land M."/>
            <person name="Hauser L."/>
            <person name="Markowitz V."/>
            <person name="Cheng J.-F."/>
            <person name="Hugenholtz P."/>
            <person name="Woyke T."/>
            <person name="Wu D."/>
            <person name="Jando M."/>
            <person name="Schneider S."/>
            <person name="Goeker M."/>
            <person name="Klenk H.-P."/>
            <person name="Eisen J.A."/>
        </authorList>
    </citation>
    <scope>NUCLEOTIDE SEQUENCE [LARGE SCALE GENOMIC DNA]</scope>
    <source>
        <strain evidence="6">ATCC 25592 / DSM 43247 / BCRC 13721 / JCM 3198 / KCTC 3076 / NBRC 16047 / NCTC 10667</strain>
    </source>
</reference>
<dbReference type="PROSITE" id="PS00105">
    <property type="entry name" value="AA_TRANSFER_CLASS_1"/>
    <property type="match status" value="1"/>
</dbReference>
<accession>D0LB10</accession>
<evidence type="ECO:0000313" key="5">
    <source>
        <dbReference type="EMBL" id="ACY22303.1"/>
    </source>
</evidence>